<dbReference type="InterPro" id="IPR036116">
    <property type="entry name" value="FN3_sf"/>
</dbReference>
<protein>
    <submittedName>
        <fullName evidence="9">Host cell factor 1</fullName>
    </submittedName>
</protein>
<dbReference type="Gene3D" id="6.10.250.2590">
    <property type="match status" value="1"/>
</dbReference>
<dbReference type="GO" id="GO:0006338">
    <property type="term" value="P:chromatin remodeling"/>
    <property type="evidence" value="ECO:0007669"/>
    <property type="project" value="TreeGrafter"/>
</dbReference>
<dbReference type="GO" id="GO:0035097">
    <property type="term" value="C:histone methyltransferase complex"/>
    <property type="evidence" value="ECO:0007669"/>
    <property type="project" value="TreeGrafter"/>
</dbReference>
<evidence type="ECO:0000256" key="7">
    <source>
        <dbReference type="ARBA" id="ARBA00023306"/>
    </source>
</evidence>
<comment type="subcellular location">
    <subcellularLocation>
        <location evidence="1">Nucleus</location>
    </subcellularLocation>
</comment>
<gene>
    <name evidence="9" type="primary">HCFC1</name>
    <name evidence="9" type="ORF">g.14629</name>
</gene>
<feature type="domain" description="Fibronectin type-III" evidence="8">
    <location>
        <begin position="392"/>
        <end position="532"/>
    </location>
</feature>
<name>A0A6G1S5V2_9ACAR</name>
<dbReference type="Gene3D" id="2.60.40.10">
    <property type="entry name" value="Immunoglobulins"/>
    <property type="match status" value="2"/>
</dbReference>
<dbReference type="FunFam" id="2.120.10.80:FF:000008">
    <property type="entry name" value="host cell factor 1 isoform X1"/>
    <property type="match status" value="1"/>
</dbReference>
<dbReference type="FunFam" id="2.120.10.80:FF:000015">
    <property type="entry name" value="host cell factor 1 isoform X1"/>
    <property type="match status" value="1"/>
</dbReference>
<organism evidence="9">
    <name type="scientific">Aceria tosichella</name>
    <name type="common">wheat curl mite</name>
    <dbReference type="NCBI Taxonomy" id="561515"/>
    <lineage>
        <taxon>Eukaryota</taxon>
        <taxon>Metazoa</taxon>
        <taxon>Ecdysozoa</taxon>
        <taxon>Arthropoda</taxon>
        <taxon>Chelicerata</taxon>
        <taxon>Arachnida</taxon>
        <taxon>Acari</taxon>
        <taxon>Acariformes</taxon>
        <taxon>Trombidiformes</taxon>
        <taxon>Prostigmata</taxon>
        <taxon>Eupodina</taxon>
        <taxon>Eriophyoidea</taxon>
        <taxon>Eriophyidae</taxon>
        <taxon>Eriophyinae</taxon>
        <taxon>Aceriini</taxon>
        <taxon>Aceria</taxon>
    </lineage>
</organism>
<dbReference type="InterPro" id="IPR015915">
    <property type="entry name" value="Kelch-typ_b-propeller"/>
</dbReference>
<dbReference type="SUPFAM" id="SSF117281">
    <property type="entry name" value="Kelch motif"/>
    <property type="match status" value="1"/>
</dbReference>
<dbReference type="PANTHER" id="PTHR46003:SF1">
    <property type="entry name" value="HOST CELL FACTOR"/>
    <property type="match status" value="1"/>
</dbReference>
<evidence type="ECO:0000256" key="3">
    <source>
        <dbReference type="ARBA" id="ARBA00022553"/>
    </source>
</evidence>
<keyword evidence="3" id="KW-0597">Phosphoprotein</keyword>
<dbReference type="PANTHER" id="PTHR46003">
    <property type="entry name" value="HOST CELL FACTOR"/>
    <property type="match status" value="1"/>
</dbReference>
<reference evidence="9" key="1">
    <citation type="submission" date="2018-10" db="EMBL/GenBank/DDBJ databases">
        <title>Transcriptome assembly of Aceria tosichella (Wheat curl mite) Type 2.</title>
        <authorList>
            <person name="Scully E.D."/>
            <person name="Geib S.M."/>
            <person name="Palmer N.A."/>
            <person name="Gupta A.K."/>
            <person name="Sarath G."/>
            <person name="Tatineni S."/>
        </authorList>
    </citation>
    <scope>NUCLEOTIDE SEQUENCE</scope>
    <source>
        <strain evidence="9">LincolnNE</strain>
    </source>
</reference>
<evidence type="ECO:0000256" key="5">
    <source>
        <dbReference type="ARBA" id="ARBA00022813"/>
    </source>
</evidence>
<keyword evidence="6" id="KW-0539">Nucleus</keyword>
<evidence type="ECO:0000256" key="4">
    <source>
        <dbReference type="ARBA" id="ARBA00022737"/>
    </source>
</evidence>
<keyword evidence="4" id="KW-0677">Repeat</keyword>
<dbReference type="SMART" id="SM00060">
    <property type="entry name" value="FN3"/>
    <property type="match status" value="2"/>
</dbReference>
<keyword evidence="5" id="KW-0068">Autocatalytic cleavage</keyword>
<evidence type="ECO:0000256" key="1">
    <source>
        <dbReference type="ARBA" id="ARBA00004123"/>
    </source>
</evidence>
<dbReference type="EMBL" id="GGYP01000571">
    <property type="protein sequence ID" value="MDE45342.1"/>
    <property type="molecule type" value="Transcribed_RNA"/>
</dbReference>
<evidence type="ECO:0000313" key="9">
    <source>
        <dbReference type="EMBL" id="MDE45342.1"/>
    </source>
</evidence>
<dbReference type="InterPro" id="IPR059124">
    <property type="entry name" value="Kelch_HCF"/>
</dbReference>
<dbReference type="GO" id="GO:0003713">
    <property type="term" value="F:transcription coactivator activity"/>
    <property type="evidence" value="ECO:0007669"/>
    <property type="project" value="TreeGrafter"/>
</dbReference>
<dbReference type="SUPFAM" id="SSF49265">
    <property type="entry name" value="Fibronectin type III"/>
    <property type="match status" value="1"/>
</dbReference>
<dbReference type="InterPro" id="IPR043536">
    <property type="entry name" value="HCF1/2"/>
</dbReference>
<sequence length="677" mass="75196">MMDVSVGNTQLKWCKVAHTTGPTPKPRHGHRAVSIKDLMIVFGGGNEGIVDELHVLNTSTNQWFMPDVKGDIPPGCAAYGFACDGTRLLVFGGMIEYGRYSNDLYELQSANWEWRHIRPKAPKNDVAPCPRLGHSFTMIGSQVFLFGGLANDSEDPKDNIPRYLNDLFILDTRPGQPVMQWERPQCTGTPPTPRESHTAVAYIPKDSTTITDSNNGCTNGNSIPGAKLIIYGGMAGCRLDDIHILDLGTMTWSSPNITGPPPLPRSLHSASMIGNRMYIFGGWVPYHEAIESKDWCPSAIENDPNQPPTTIVHEKEWRCTNTMGVLDLETMTWVYTTQETDNDTAPKARAGHCAVPISTRLYIWSGRDGYKKAANKNQVCYNDLWYLETEPPSPPSKPALIRANVKTLEVYWNQLQNADFYMLQVMLYELQPTTVAPSNSSGDEASQQAEKRPKLEIRPEKDVWYYAGIFTNNHGVVSNLWIPKPGSELIDEKMIDTKNPPKFQENNYEKTELEHGTLYKLRICGVNACGLGPWSEEAHFKTCVPGFPGAPSAIKITKNPDGGISLSWQEPPDAEILDYSVYLAVKRPTATSNAIGFVKCYTGRKNACTIPESQLSQAHNQIDPVNQKPSILFRLAARNSLGTGAATQIKWLQDIKRFSDETKTSSSNHQEPACCSL</sequence>
<keyword evidence="2" id="KW-0880">Kelch repeat</keyword>
<dbReference type="AlphaFoldDB" id="A0A6G1S5V2"/>
<feature type="domain" description="Fibronectin type-III" evidence="8">
    <location>
        <begin position="548"/>
        <end position="644"/>
    </location>
</feature>
<dbReference type="Pfam" id="PF13854">
    <property type="entry name" value="Kelch_HCF"/>
    <property type="match status" value="1"/>
</dbReference>
<accession>A0A6G1S5V2</accession>
<proteinExistence type="predicted"/>
<evidence type="ECO:0000256" key="2">
    <source>
        <dbReference type="ARBA" id="ARBA00022441"/>
    </source>
</evidence>
<dbReference type="Gene3D" id="2.120.10.80">
    <property type="entry name" value="Kelch-type beta propeller"/>
    <property type="match status" value="2"/>
</dbReference>
<evidence type="ECO:0000259" key="8">
    <source>
        <dbReference type="SMART" id="SM00060"/>
    </source>
</evidence>
<dbReference type="InterPro" id="IPR003961">
    <property type="entry name" value="FN3_dom"/>
</dbReference>
<dbReference type="CDD" id="cd00063">
    <property type="entry name" value="FN3"/>
    <property type="match status" value="1"/>
</dbReference>
<evidence type="ECO:0000256" key="6">
    <source>
        <dbReference type="ARBA" id="ARBA00023242"/>
    </source>
</evidence>
<keyword evidence="7" id="KW-0131">Cell cycle</keyword>
<dbReference type="InterPro" id="IPR013783">
    <property type="entry name" value="Ig-like_fold"/>
</dbReference>